<name>A0AAQ3MVY5_VIGMU</name>
<protein>
    <submittedName>
        <fullName evidence="1">Uncharacterized protein</fullName>
    </submittedName>
</protein>
<reference evidence="1 2" key="1">
    <citation type="journal article" date="2023" name="Life. Sci Alliance">
        <title>Evolutionary insights into 3D genome organization and epigenetic landscape of Vigna mungo.</title>
        <authorList>
            <person name="Junaid A."/>
            <person name="Singh B."/>
            <person name="Bhatia S."/>
        </authorList>
    </citation>
    <scope>NUCLEOTIDE SEQUENCE [LARGE SCALE GENOMIC DNA]</scope>
    <source>
        <strain evidence="1">Urdbean</strain>
    </source>
</reference>
<gene>
    <name evidence="1" type="ORF">V8G54_029966</name>
</gene>
<dbReference type="Proteomes" id="UP001374535">
    <property type="component" value="Chromosome 9"/>
</dbReference>
<organism evidence="1 2">
    <name type="scientific">Vigna mungo</name>
    <name type="common">Black gram</name>
    <name type="synonym">Phaseolus mungo</name>
    <dbReference type="NCBI Taxonomy" id="3915"/>
    <lineage>
        <taxon>Eukaryota</taxon>
        <taxon>Viridiplantae</taxon>
        <taxon>Streptophyta</taxon>
        <taxon>Embryophyta</taxon>
        <taxon>Tracheophyta</taxon>
        <taxon>Spermatophyta</taxon>
        <taxon>Magnoliopsida</taxon>
        <taxon>eudicotyledons</taxon>
        <taxon>Gunneridae</taxon>
        <taxon>Pentapetalae</taxon>
        <taxon>rosids</taxon>
        <taxon>fabids</taxon>
        <taxon>Fabales</taxon>
        <taxon>Fabaceae</taxon>
        <taxon>Papilionoideae</taxon>
        <taxon>50 kb inversion clade</taxon>
        <taxon>NPAAA clade</taxon>
        <taxon>indigoferoid/millettioid clade</taxon>
        <taxon>Phaseoleae</taxon>
        <taxon>Vigna</taxon>
    </lineage>
</organism>
<keyword evidence="2" id="KW-1185">Reference proteome</keyword>
<evidence type="ECO:0000313" key="2">
    <source>
        <dbReference type="Proteomes" id="UP001374535"/>
    </source>
</evidence>
<proteinExistence type="predicted"/>
<accession>A0AAQ3MVY5</accession>
<sequence length="259" mass="28459">MRHPPKPQPQIHLRLPLAAERTVFPFTRIAICGQRRCIPQTPTADPPTVAISRKSSCGATKSVIVWQALTSAICAQFIVVDESQLFRVSQGCDLVAAGSCGFWHFPSGQVYMLCFEFDSLVAVCLLGTQPGSNSCKYCCIVCAVGEALYDGKSDKNSRKNTRVLAGLIALNKNSYRQQVIAAVDSRSYSACQSKKSLDFYSYLGLLVGRNNGNEETILALEEESRGGEGFELDAMYLAFAVKEKEKESVEEKKRELVPV</sequence>
<feature type="non-terminal residue" evidence="1">
    <location>
        <position position="1"/>
    </location>
</feature>
<dbReference type="AlphaFoldDB" id="A0AAQ3MVY5"/>
<dbReference type="EMBL" id="CP144692">
    <property type="protein sequence ID" value="WVY97815.1"/>
    <property type="molecule type" value="Genomic_DNA"/>
</dbReference>
<evidence type="ECO:0000313" key="1">
    <source>
        <dbReference type="EMBL" id="WVY97815.1"/>
    </source>
</evidence>